<evidence type="ECO:0000313" key="3">
    <source>
        <dbReference type="Proteomes" id="UP000481861"/>
    </source>
</evidence>
<sequence>MQGVSPRSLPPACSAHLCLCGADACAVMWWAYLYILYVRARQDYGAAPQSRQSLASLSAADNRCAGLSLKLAAGSGRTRPSLSQCVAALSPFGRQARWMLDRGRHLVHVPDAEGFQCGECGSGVALISSPQSQAGCLAPA</sequence>
<reference evidence="2 3" key="1">
    <citation type="submission" date="2020-01" db="EMBL/GenBank/DDBJ databases">
        <authorList>
            <consortium name="DOE Joint Genome Institute"/>
            <person name="Haridas S."/>
            <person name="Albert R."/>
            <person name="Binder M."/>
            <person name="Bloem J."/>
            <person name="Labutti K."/>
            <person name="Salamov A."/>
            <person name="Andreopoulos B."/>
            <person name="Baker S.E."/>
            <person name="Barry K."/>
            <person name="Bills G."/>
            <person name="Bluhm B.H."/>
            <person name="Cannon C."/>
            <person name="Castanera R."/>
            <person name="Culley D.E."/>
            <person name="Daum C."/>
            <person name="Ezra D."/>
            <person name="Gonzalez J.B."/>
            <person name="Henrissat B."/>
            <person name="Kuo A."/>
            <person name="Liang C."/>
            <person name="Lipzen A."/>
            <person name="Lutzoni F."/>
            <person name="Magnuson J."/>
            <person name="Mondo S."/>
            <person name="Nolan M."/>
            <person name="Ohm R."/>
            <person name="Pangilinan J."/>
            <person name="Park H.-J.H."/>
            <person name="Ramirez L."/>
            <person name="Alfaro M."/>
            <person name="Sun H."/>
            <person name="Tritt A."/>
            <person name="Yoshinaga Y."/>
            <person name="Zwiers L.-H.L."/>
            <person name="Turgeon B.G."/>
            <person name="Goodwin S.B."/>
            <person name="Spatafora J.W."/>
            <person name="Crous P.W."/>
            <person name="Grigoriev I.V."/>
        </authorList>
    </citation>
    <scope>NUCLEOTIDE SEQUENCE [LARGE SCALE GENOMIC DNA]</scope>
    <source>
        <strain evidence="2 3">CBS 611.86</strain>
    </source>
</reference>
<keyword evidence="1" id="KW-1133">Transmembrane helix</keyword>
<keyword evidence="3" id="KW-1185">Reference proteome</keyword>
<protein>
    <submittedName>
        <fullName evidence="2">Uncharacterized protein</fullName>
    </submittedName>
</protein>
<comment type="caution">
    <text evidence="2">The sequence shown here is derived from an EMBL/GenBank/DDBJ whole genome shotgun (WGS) entry which is preliminary data.</text>
</comment>
<feature type="transmembrane region" description="Helical" evidence="1">
    <location>
        <begin position="14"/>
        <end position="35"/>
    </location>
</feature>
<dbReference type="EMBL" id="JAADJZ010000013">
    <property type="protein sequence ID" value="KAF2870799.1"/>
    <property type="molecule type" value="Genomic_DNA"/>
</dbReference>
<keyword evidence="1" id="KW-0812">Transmembrane</keyword>
<evidence type="ECO:0000256" key="1">
    <source>
        <dbReference type="SAM" id="Phobius"/>
    </source>
</evidence>
<gene>
    <name evidence="2" type="ORF">BDV95DRAFT_595489</name>
</gene>
<accession>A0A7C8M7H7</accession>
<dbReference type="AlphaFoldDB" id="A0A7C8M7H7"/>
<name>A0A7C8M7H7_9PLEO</name>
<keyword evidence="1" id="KW-0472">Membrane</keyword>
<organism evidence="2 3">
    <name type="scientific">Massariosphaeria phaeospora</name>
    <dbReference type="NCBI Taxonomy" id="100035"/>
    <lineage>
        <taxon>Eukaryota</taxon>
        <taxon>Fungi</taxon>
        <taxon>Dikarya</taxon>
        <taxon>Ascomycota</taxon>
        <taxon>Pezizomycotina</taxon>
        <taxon>Dothideomycetes</taxon>
        <taxon>Pleosporomycetidae</taxon>
        <taxon>Pleosporales</taxon>
        <taxon>Pleosporales incertae sedis</taxon>
        <taxon>Massariosphaeria</taxon>
    </lineage>
</organism>
<proteinExistence type="predicted"/>
<evidence type="ECO:0000313" key="2">
    <source>
        <dbReference type="EMBL" id="KAF2870799.1"/>
    </source>
</evidence>
<dbReference type="Proteomes" id="UP000481861">
    <property type="component" value="Unassembled WGS sequence"/>
</dbReference>